<gene>
    <name evidence="3" type="ORF">FHS79_001358</name>
</gene>
<evidence type="ECO:0000313" key="4">
    <source>
        <dbReference type="Proteomes" id="UP000538147"/>
    </source>
</evidence>
<organism evidence="3 4">
    <name type="scientific">Polymorphobacter multimanifer</name>
    <dbReference type="NCBI Taxonomy" id="1070431"/>
    <lineage>
        <taxon>Bacteria</taxon>
        <taxon>Pseudomonadati</taxon>
        <taxon>Pseudomonadota</taxon>
        <taxon>Alphaproteobacteria</taxon>
        <taxon>Sphingomonadales</taxon>
        <taxon>Sphingosinicellaceae</taxon>
        <taxon>Polymorphobacter</taxon>
    </lineage>
</organism>
<keyword evidence="4" id="KW-1185">Reference proteome</keyword>
<dbReference type="AlphaFoldDB" id="A0A841L3J0"/>
<dbReference type="PIRSF" id="PIRSF016184">
    <property type="entry name" value="PhzC_PhzF"/>
    <property type="match status" value="1"/>
</dbReference>
<protein>
    <submittedName>
        <fullName evidence="3">PhzF family phenazine biosynthesis protein</fullName>
    </submittedName>
</protein>
<name>A0A841L3J0_9SPHN</name>
<dbReference type="NCBIfam" id="TIGR00654">
    <property type="entry name" value="PhzF_family"/>
    <property type="match status" value="1"/>
</dbReference>
<sequence length="290" mass="30202">MARAFSLVDVFANGALGGNPLAVVHDAEALGDAEMLQLTRWLNFSETSFLLPPTDAGADYRVRIFTPDRELPFAGHPTLGSAHAWLAAGGVPRLGGELVQECGVGLVPLRVADGLIGFAAPPLLREGPVDDADRDDVLALLGIEGADVLDMAWADNGPGWIAVRLASAEAVLALAPARSWPRRIEVGVVGAHPAGGEVAFEIRTFFTDQALVVREDPVTGSFNAAAAQWQVAQGLAGGCWRAAQGQAMGHDGVVHLDAREAGRLWVSGACRTIVQGSLSGDACVLNHPAA</sequence>
<dbReference type="RefSeq" id="WP_184197285.1">
    <property type="nucleotide sequence ID" value="NZ_JACIIV010000008.1"/>
</dbReference>
<evidence type="ECO:0000313" key="3">
    <source>
        <dbReference type="EMBL" id="MBB6227194.1"/>
    </source>
</evidence>
<dbReference type="SUPFAM" id="SSF54506">
    <property type="entry name" value="Diaminopimelate epimerase-like"/>
    <property type="match status" value="1"/>
</dbReference>
<proteinExistence type="inferred from homology"/>
<dbReference type="PANTHER" id="PTHR13774">
    <property type="entry name" value="PHENAZINE BIOSYNTHESIS PROTEIN"/>
    <property type="match status" value="1"/>
</dbReference>
<comment type="similarity">
    <text evidence="1">Belongs to the PhzF family.</text>
</comment>
<evidence type="ECO:0000256" key="1">
    <source>
        <dbReference type="ARBA" id="ARBA00008270"/>
    </source>
</evidence>
<comment type="caution">
    <text evidence="3">The sequence shown here is derived from an EMBL/GenBank/DDBJ whole genome shotgun (WGS) entry which is preliminary data.</text>
</comment>
<dbReference type="Gene3D" id="3.10.310.10">
    <property type="entry name" value="Diaminopimelate Epimerase, Chain A, domain 1"/>
    <property type="match status" value="2"/>
</dbReference>
<dbReference type="GO" id="GO:0005737">
    <property type="term" value="C:cytoplasm"/>
    <property type="evidence" value="ECO:0007669"/>
    <property type="project" value="TreeGrafter"/>
</dbReference>
<dbReference type="Proteomes" id="UP000538147">
    <property type="component" value="Unassembled WGS sequence"/>
</dbReference>
<dbReference type="Pfam" id="PF02567">
    <property type="entry name" value="PhzC-PhzF"/>
    <property type="match status" value="1"/>
</dbReference>
<reference evidence="3 4" key="1">
    <citation type="submission" date="2020-08" db="EMBL/GenBank/DDBJ databases">
        <title>Genomic Encyclopedia of Type Strains, Phase IV (KMG-IV): sequencing the most valuable type-strain genomes for metagenomic binning, comparative biology and taxonomic classification.</title>
        <authorList>
            <person name="Goeker M."/>
        </authorList>
    </citation>
    <scope>NUCLEOTIDE SEQUENCE [LARGE SCALE GENOMIC DNA]</scope>
    <source>
        <strain evidence="3 4">DSM 102189</strain>
    </source>
</reference>
<dbReference type="PANTHER" id="PTHR13774:SF32">
    <property type="entry name" value="ANTISENSE-ENHANCING SEQUENCE 1"/>
    <property type="match status" value="1"/>
</dbReference>
<evidence type="ECO:0000256" key="2">
    <source>
        <dbReference type="PIRSR" id="PIRSR016184-1"/>
    </source>
</evidence>
<dbReference type="InterPro" id="IPR003719">
    <property type="entry name" value="Phenazine_PhzF-like"/>
</dbReference>
<accession>A0A841L3J0</accession>
<dbReference type="EMBL" id="JACIIV010000008">
    <property type="protein sequence ID" value="MBB6227194.1"/>
    <property type="molecule type" value="Genomic_DNA"/>
</dbReference>
<feature type="active site" evidence="2">
    <location>
        <position position="46"/>
    </location>
</feature>
<dbReference type="GO" id="GO:0016853">
    <property type="term" value="F:isomerase activity"/>
    <property type="evidence" value="ECO:0007669"/>
    <property type="project" value="TreeGrafter"/>
</dbReference>